<accession>A0A3P7X8W1</accession>
<dbReference type="Proteomes" id="UP000050761">
    <property type="component" value="Unassembled WGS sequence"/>
</dbReference>
<dbReference type="WBParaSite" id="HPBE_0000478301-mRNA-1">
    <property type="protein sequence ID" value="HPBE_0000478301-mRNA-1"/>
    <property type="gene ID" value="HPBE_0000478301"/>
</dbReference>
<dbReference type="EMBL" id="UZAH01025364">
    <property type="protein sequence ID" value="VDO62379.1"/>
    <property type="molecule type" value="Genomic_DNA"/>
</dbReference>
<keyword evidence="3" id="KW-1185">Reference proteome</keyword>
<name>A0A3P7X8W1_HELPZ</name>
<evidence type="ECO:0000313" key="2">
    <source>
        <dbReference type="EMBL" id="VDO62379.1"/>
    </source>
</evidence>
<dbReference type="OrthoDB" id="5810331at2759"/>
<proteinExistence type="predicted"/>
<dbReference type="PANTHER" id="PTHR21523:SF37">
    <property type="entry name" value="MLT-TEN (MLT-10) RELATED"/>
    <property type="match status" value="1"/>
</dbReference>
<reference evidence="4" key="2">
    <citation type="submission" date="2019-09" db="UniProtKB">
        <authorList>
            <consortium name="WormBaseParasite"/>
        </authorList>
    </citation>
    <scope>IDENTIFICATION</scope>
</reference>
<protein>
    <submittedName>
        <fullName evidence="4">Ribosome biogenesis protein NOP53</fullName>
    </submittedName>
</protein>
<dbReference type="PANTHER" id="PTHR21523">
    <property type="match status" value="1"/>
</dbReference>
<evidence type="ECO:0000313" key="4">
    <source>
        <dbReference type="WBParaSite" id="HPBE_0000478301-mRNA-1"/>
    </source>
</evidence>
<dbReference type="AlphaFoldDB" id="A0A3P7X8W1"/>
<dbReference type="Pfam" id="PF04870">
    <property type="entry name" value="Moulting_cycle"/>
    <property type="match status" value="1"/>
</dbReference>
<reference evidence="2 3" key="1">
    <citation type="submission" date="2018-11" db="EMBL/GenBank/DDBJ databases">
        <authorList>
            <consortium name="Pathogen Informatics"/>
        </authorList>
    </citation>
    <scope>NUCLEOTIDE SEQUENCE [LARGE SCALE GENOMIC DNA]</scope>
</reference>
<feature type="region of interest" description="Disordered" evidence="1">
    <location>
        <begin position="40"/>
        <end position="74"/>
    </location>
</feature>
<evidence type="ECO:0000313" key="3">
    <source>
        <dbReference type="Proteomes" id="UP000050761"/>
    </source>
</evidence>
<dbReference type="InterPro" id="IPR006954">
    <property type="entry name" value="Mlt-10-like"/>
</dbReference>
<organism evidence="2">
    <name type="scientific">Heligmosomoides polygyrus</name>
    <name type="common">Parasitic roundworm</name>
    <dbReference type="NCBI Taxonomy" id="6339"/>
    <lineage>
        <taxon>Eukaryota</taxon>
        <taxon>Metazoa</taxon>
        <taxon>Ecdysozoa</taxon>
        <taxon>Nematoda</taxon>
        <taxon>Chromadorea</taxon>
        <taxon>Rhabditida</taxon>
        <taxon>Rhabditina</taxon>
        <taxon>Rhabditomorpha</taxon>
        <taxon>Strongyloidea</taxon>
        <taxon>Heligmosomidae</taxon>
        <taxon>Heligmosomoides</taxon>
    </lineage>
</organism>
<gene>
    <name evidence="2" type="ORF">HPBE_LOCUS4784</name>
</gene>
<sequence>MENLVRLPFPELNRTDIQSASLDEIPNALKPFINETAFKEEHRRRNSTEDEVITDEDVADMPDDDDEQPRVNSAHFDGKKTTVTISSEAGTELYQHWLDQAVSGLMAAVATKKLENVSDIQKAAHQTCAKDAKTVQAHAKCVVMLLDIELKYQRWNAKFGNAKRIGFASAKLSNVVKTKGKKVLSRYRKVRRRKTSQKLQSAGAFKQTQTVKRQRLPFKEVQKVTKYQITESPPPPQQKEYIPSDDGWIGSFRMRAKRSIEATMTKPKQMATYSLLEEKPISPLALLAKKLVQTMRTLKHKDKKYKSWQKVVAEIKEEGKKIKQKRKARKMLDKRFELFKRTLRDEGVDKSVMKRMDVLEEDDDEDEENETEKLMREAKVQEYTLTDEERMMQAPVKLIREGVSRYCSRYSQVPFVHSGCDLPPPHRG</sequence>
<feature type="compositionally biased region" description="Acidic residues" evidence="1">
    <location>
        <begin position="49"/>
        <end position="67"/>
    </location>
</feature>
<evidence type="ECO:0000256" key="1">
    <source>
        <dbReference type="SAM" id="MobiDB-lite"/>
    </source>
</evidence>